<dbReference type="AlphaFoldDB" id="A0A438I5I8"/>
<feature type="domain" description="Reverse transcriptase Ty1/copia-type" evidence="2">
    <location>
        <begin position="288"/>
        <end position="343"/>
    </location>
</feature>
<accession>A0A438I5I8</accession>
<reference evidence="3 4" key="1">
    <citation type="journal article" date="2018" name="PLoS Genet.">
        <title>Population sequencing reveals clonal diversity and ancestral inbreeding in the grapevine cultivar Chardonnay.</title>
        <authorList>
            <person name="Roach M.J."/>
            <person name="Johnson D.L."/>
            <person name="Bohlmann J."/>
            <person name="van Vuuren H.J."/>
            <person name="Jones S.J."/>
            <person name="Pretorius I.S."/>
            <person name="Schmidt S.A."/>
            <person name="Borneman A.R."/>
        </authorList>
    </citation>
    <scope>NUCLEOTIDE SEQUENCE [LARGE SCALE GENOMIC DNA]</scope>
    <source>
        <strain evidence="4">cv. Chardonnay</strain>
        <tissue evidence="3">Leaf</tissue>
    </source>
</reference>
<evidence type="ECO:0000259" key="2">
    <source>
        <dbReference type="Pfam" id="PF07727"/>
    </source>
</evidence>
<name>A0A438I5I8_VITVI</name>
<sequence length="343" mass="39456">MKMKYMEWHQLAMISLRSKGKMKYITRSAKPPTEDDLKYESWEAENSVVTSWLLHSMQPEISKTCLLLPTAKDIWEAVTRTYSKGGFASQIFQLKRQIIKTKQGSSNVTEYYNPFKALLTKLDLYQNVEKESAADTKKLKDMLEMERIFPLDEAFAHNRREESCKELMGGNSGVPTIKNSTLVVSKPGSNAENNKKPVDKEKMWCNYCHKSRHMRKMCWKVHGKPQNSQKFRGNYAAKPGHDNQTTTVEENQDTSRFNKADIKRHRRLLSQLEDSNATSTPNSGSCSMVQSGCTQTYGIDYQEMLAPMAKMNTIRILLSLVANKDWLLHQFDVKNAFYHGDLE</sequence>
<organism evidence="3 4">
    <name type="scientific">Vitis vinifera</name>
    <name type="common">Grape</name>
    <dbReference type="NCBI Taxonomy" id="29760"/>
    <lineage>
        <taxon>Eukaryota</taxon>
        <taxon>Viridiplantae</taxon>
        <taxon>Streptophyta</taxon>
        <taxon>Embryophyta</taxon>
        <taxon>Tracheophyta</taxon>
        <taxon>Spermatophyta</taxon>
        <taxon>Magnoliopsida</taxon>
        <taxon>eudicotyledons</taxon>
        <taxon>Gunneridae</taxon>
        <taxon>Pentapetalae</taxon>
        <taxon>rosids</taxon>
        <taxon>Vitales</taxon>
        <taxon>Vitaceae</taxon>
        <taxon>Viteae</taxon>
        <taxon>Vitis</taxon>
    </lineage>
</organism>
<feature type="region of interest" description="Disordered" evidence="1">
    <location>
        <begin position="232"/>
        <end position="253"/>
    </location>
</feature>
<dbReference type="Pfam" id="PF07727">
    <property type="entry name" value="RVT_2"/>
    <property type="match status" value="1"/>
</dbReference>
<dbReference type="PANTHER" id="PTHR37610:SF40">
    <property type="entry name" value="OS01G0909600 PROTEIN"/>
    <property type="match status" value="1"/>
</dbReference>
<dbReference type="PANTHER" id="PTHR37610">
    <property type="entry name" value="CCHC-TYPE DOMAIN-CONTAINING PROTEIN"/>
    <property type="match status" value="1"/>
</dbReference>
<evidence type="ECO:0000313" key="3">
    <source>
        <dbReference type="EMBL" id="RVW91955.1"/>
    </source>
</evidence>
<dbReference type="Proteomes" id="UP000288805">
    <property type="component" value="Unassembled WGS sequence"/>
</dbReference>
<protein>
    <recommendedName>
        <fullName evidence="2">Reverse transcriptase Ty1/copia-type domain-containing protein</fullName>
    </recommendedName>
</protein>
<feature type="compositionally biased region" description="Polar residues" evidence="1">
    <location>
        <begin position="242"/>
        <end position="253"/>
    </location>
</feature>
<gene>
    <name evidence="3" type="ORF">CK203_030100</name>
</gene>
<evidence type="ECO:0000256" key="1">
    <source>
        <dbReference type="SAM" id="MobiDB-lite"/>
    </source>
</evidence>
<evidence type="ECO:0000313" key="4">
    <source>
        <dbReference type="Proteomes" id="UP000288805"/>
    </source>
</evidence>
<dbReference type="Pfam" id="PF14223">
    <property type="entry name" value="Retrotran_gag_2"/>
    <property type="match status" value="1"/>
</dbReference>
<dbReference type="EMBL" id="QGNW01000141">
    <property type="protein sequence ID" value="RVW91955.1"/>
    <property type="molecule type" value="Genomic_DNA"/>
</dbReference>
<proteinExistence type="predicted"/>
<comment type="caution">
    <text evidence="3">The sequence shown here is derived from an EMBL/GenBank/DDBJ whole genome shotgun (WGS) entry which is preliminary data.</text>
</comment>
<dbReference type="InterPro" id="IPR013103">
    <property type="entry name" value="RVT_2"/>
</dbReference>